<protein>
    <submittedName>
        <fullName evidence="4">M23 family metallopeptidase</fullName>
        <ecNumber evidence="4">3.4.-.-</ecNumber>
    </submittedName>
</protein>
<gene>
    <name evidence="4" type="ORF">WDJ61_17185</name>
</gene>
<dbReference type="SUPFAM" id="SSF51261">
    <property type="entry name" value="Duplicated hybrid motif"/>
    <property type="match status" value="1"/>
</dbReference>
<keyword evidence="4" id="KW-0378">Hydrolase</keyword>
<accession>A0ABZ2N5E5</accession>
<keyword evidence="2" id="KW-1133">Transmembrane helix</keyword>
<evidence type="ECO:0000313" key="4">
    <source>
        <dbReference type="EMBL" id="WXB92936.1"/>
    </source>
</evidence>
<dbReference type="EMBL" id="CP147404">
    <property type="protein sequence ID" value="WXB92936.1"/>
    <property type="molecule type" value="Genomic_DNA"/>
</dbReference>
<evidence type="ECO:0000256" key="1">
    <source>
        <dbReference type="SAM" id="MobiDB-lite"/>
    </source>
</evidence>
<dbReference type="EC" id="3.4.-.-" evidence="4"/>
<organism evidence="4 5">
    <name type="scientific">Bacillus kandeliae</name>
    <dbReference type="NCBI Taxonomy" id="3129297"/>
    <lineage>
        <taxon>Bacteria</taxon>
        <taxon>Bacillati</taxon>
        <taxon>Bacillota</taxon>
        <taxon>Bacilli</taxon>
        <taxon>Bacillales</taxon>
        <taxon>Bacillaceae</taxon>
        <taxon>Bacillus</taxon>
    </lineage>
</organism>
<feature type="domain" description="M23ase beta-sheet core" evidence="3">
    <location>
        <begin position="117"/>
        <end position="215"/>
    </location>
</feature>
<reference evidence="4 5" key="1">
    <citation type="submission" date="2024-02" db="EMBL/GenBank/DDBJ databases">
        <title>Seven novel Bacillus-like species.</title>
        <authorList>
            <person name="Liu G."/>
        </authorList>
    </citation>
    <scope>NUCLEOTIDE SEQUENCE [LARGE SCALE GENOMIC DNA]</scope>
    <source>
        <strain evidence="4 5">FJAT-52991</strain>
    </source>
</reference>
<dbReference type="CDD" id="cd12797">
    <property type="entry name" value="M23_peptidase"/>
    <property type="match status" value="1"/>
</dbReference>
<dbReference type="RefSeq" id="WP_338751964.1">
    <property type="nucleotide sequence ID" value="NZ_CP147404.1"/>
</dbReference>
<dbReference type="GO" id="GO:0016787">
    <property type="term" value="F:hydrolase activity"/>
    <property type="evidence" value="ECO:0007669"/>
    <property type="project" value="UniProtKB-KW"/>
</dbReference>
<dbReference type="Gene3D" id="2.70.70.10">
    <property type="entry name" value="Glucose Permease (Domain IIA)"/>
    <property type="match status" value="1"/>
</dbReference>
<evidence type="ECO:0000259" key="3">
    <source>
        <dbReference type="Pfam" id="PF01551"/>
    </source>
</evidence>
<dbReference type="PANTHER" id="PTHR21666:SF291">
    <property type="entry name" value="STAGE II SPORULATION PROTEIN Q"/>
    <property type="match status" value="1"/>
</dbReference>
<dbReference type="Proteomes" id="UP001387364">
    <property type="component" value="Chromosome"/>
</dbReference>
<keyword evidence="2" id="KW-0472">Membrane</keyword>
<dbReference type="Pfam" id="PF01551">
    <property type="entry name" value="Peptidase_M23"/>
    <property type="match status" value="1"/>
</dbReference>
<evidence type="ECO:0000256" key="2">
    <source>
        <dbReference type="SAM" id="Phobius"/>
    </source>
</evidence>
<dbReference type="PANTHER" id="PTHR21666">
    <property type="entry name" value="PEPTIDASE-RELATED"/>
    <property type="match status" value="1"/>
</dbReference>
<proteinExistence type="predicted"/>
<feature type="region of interest" description="Disordered" evidence="1">
    <location>
        <begin position="222"/>
        <end position="268"/>
    </location>
</feature>
<name>A0ABZ2N5E5_9BACI</name>
<keyword evidence="5" id="KW-1185">Reference proteome</keyword>
<evidence type="ECO:0000313" key="5">
    <source>
        <dbReference type="Proteomes" id="UP001387364"/>
    </source>
</evidence>
<feature type="transmembrane region" description="Helical" evidence="2">
    <location>
        <begin position="21"/>
        <end position="41"/>
    </location>
</feature>
<sequence length="268" mass="29837">MRKGEKKPIPQKIQQFFKKRWVFPAVYLMSAALLISGIIWYQMAGVDKEQGFETQENIFNEGEFDQPAEEVNSTVEEMIKPVKNADKAVIKTGFYEENASEKEQEASLVIYNNTYQPNTGIAFGMKKDQTFEVVAALSGKVTKVMEDSLLGNVIEIEHADGIVTTYQSVKDMKVAEGDTVSQGDVIAKAGKSLFNEQAGIHVHFEVRKDQMALNPQNFFGKPLSAIEEAETKDQKTTSEMNDTEATDETKGTENPDSGNEQLKDKSSS</sequence>
<dbReference type="InterPro" id="IPR016047">
    <property type="entry name" value="M23ase_b-sheet_dom"/>
</dbReference>
<dbReference type="InterPro" id="IPR011055">
    <property type="entry name" value="Dup_hybrid_motif"/>
</dbReference>
<keyword evidence="2" id="KW-0812">Transmembrane</keyword>
<dbReference type="InterPro" id="IPR050570">
    <property type="entry name" value="Cell_wall_metabolism_enzyme"/>
</dbReference>